<feature type="domain" description="PLD phosphodiesterase" evidence="14">
    <location>
        <begin position="401"/>
        <end position="428"/>
    </location>
</feature>
<gene>
    <name evidence="15" type="ORF">SAMN05216283_101650</name>
</gene>
<dbReference type="PANTHER" id="PTHR21248:SF22">
    <property type="entry name" value="PHOSPHOLIPASE D"/>
    <property type="match status" value="1"/>
</dbReference>
<keyword evidence="11 12" id="KW-1208">Phospholipid metabolism</keyword>
<evidence type="ECO:0000256" key="2">
    <source>
        <dbReference type="ARBA" id="ARBA00022475"/>
    </source>
</evidence>
<evidence type="ECO:0000256" key="3">
    <source>
        <dbReference type="ARBA" id="ARBA00022516"/>
    </source>
</evidence>
<dbReference type="CDD" id="cd09112">
    <property type="entry name" value="PLDc_CLS_2"/>
    <property type="match status" value="1"/>
</dbReference>
<dbReference type="InterPro" id="IPR027379">
    <property type="entry name" value="CLS_N"/>
</dbReference>
<feature type="active site" evidence="12">
    <location>
        <position position="413"/>
    </location>
</feature>
<proteinExistence type="inferred from homology"/>
<feature type="active site" evidence="12">
    <location>
        <position position="406"/>
    </location>
</feature>
<comment type="similarity">
    <text evidence="12">Belongs to the phospholipase D family. Cardiolipin synthase subfamily.</text>
</comment>
<dbReference type="InterPro" id="IPR030874">
    <property type="entry name" value="Cardiolipin_synth_Firmi"/>
</dbReference>
<dbReference type="GO" id="GO:0032049">
    <property type="term" value="P:cardiolipin biosynthetic process"/>
    <property type="evidence" value="ECO:0007669"/>
    <property type="project" value="UniProtKB-UniRule"/>
</dbReference>
<comment type="subcellular location">
    <subcellularLocation>
        <location evidence="1 12">Cell membrane</location>
        <topology evidence="1 12">Multi-pass membrane protein</topology>
    </subcellularLocation>
</comment>
<dbReference type="InterPro" id="IPR025202">
    <property type="entry name" value="PLD-like_dom"/>
</dbReference>
<feature type="active site" evidence="12">
    <location>
        <position position="230"/>
    </location>
</feature>
<keyword evidence="2 12" id="KW-1003">Cell membrane</keyword>
<dbReference type="SMART" id="SM00155">
    <property type="entry name" value="PLDc"/>
    <property type="match status" value="2"/>
</dbReference>
<dbReference type="CDD" id="cd09110">
    <property type="entry name" value="PLDc_CLS_1"/>
    <property type="match status" value="1"/>
</dbReference>
<feature type="active site" evidence="12">
    <location>
        <position position="232"/>
    </location>
</feature>
<dbReference type="InterPro" id="IPR022924">
    <property type="entry name" value="Cardiolipin_synthase"/>
</dbReference>
<protein>
    <recommendedName>
        <fullName evidence="12 13">Cardiolipin synthase</fullName>
        <shortName evidence="12">CL synthase</shortName>
        <ecNumber evidence="12 13">2.7.8.-</ecNumber>
    </recommendedName>
</protein>
<keyword evidence="10 12" id="KW-0594">Phospholipid biosynthesis</keyword>
<keyword evidence="3 12" id="KW-0444">Lipid biosynthesis</keyword>
<evidence type="ECO:0000313" key="16">
    <source>
        <dbReference type="Proteomes" id="UP000198964"/>
    </source>
</evidence>
<keyword evidence="16" id="KW-1185">Reference proteome</keyword>
<evidence type="ECO:0000259" key="14">
    <source>
        <dbReference type="PROSITE" id="PS50035"/>
    </source>
</evidence>
<comment type="catalytic activity">
    <reaction evidence="12">
        <text>2 a 1,2-diacyl-sn-glycero-3-phospho-(1'-sn-glycerol) = a cardiolipin + glycerol</text>
        <dbReference type="Rhea" id="RHEA:31451"/>
        <dbReference type="ChEBI" id="CHEBI:17754"/>
        <dbReference type="ChEBI" id="CHEBI:62237"/>
        <dbReference type="ChEBI" id="CHEBI:64716"/>
    </reaction>
</comment>
<evidence type="ECO:0000256" key="13">
    <source>
        <dbReference type="NCBIfam" id="TIGR04265"/>
    </source>
</evidence>
<evidence type="ECO:0000256" key="9">
    <source>
        <dbReference type="ARBA" id="ARBA00023136"/>
    </source>
</evidence>
<dbReference type="GO" id="GO:0008808">
    <property type="term" value="F:cardiolipin synthase activity"/>
    <property type="evidence" value="ECO:0007669"/>
    <property type="project" value="UniProtKB-UniRule"/>
</dbReference>
<dbReference type="Pfam" id="PF13396">
    <property type="entry name" value="PLDc_N"/>
    <property type="match status" value="1"/>
</dbReference>
<dbReference type="FunFam" id="3.30.870.10:FF:000014">
    <property type="entry name" value="Cardiolipin synthase"/>
    <property type="match status" value="1"/>
</dbReference>
<organism evidence="15 16">
    <name type="scientific">Sunxiuqinia elliptica</name>
    <dbReference type="NCBI Taxonomy" id="655355"/>
    <lineage>
        <taxon>Bacteria</taxon>
        <taxon>Pseudomonadati</taxon>
        <taxon>Bacteroidota</taxon>
        <taxon>Bacteroidia</taxon>
        <taxon>Marinilabiliales</taxon>
        <taxon>Prolixibacteraceae</taxon>
        <taxon>Sunxiuqinia</taxon>
    </lineage>
</organism>
<dbReference type="Gene3D" id="3.30.870.10">
    <property type="entry name" value="Endonuclease Chain A"/>
    <property type="match status" value="2"/>
</dbReference>
<evidence type="ECO:0000256" key="7">
    <source>
        <dbReference type="ARBA" id="ARBA00022989"/>
    </source>
</evidence>
<dbReference type="SUPFAM" id="SSF56024">
    <property type="entry name" value="Phospholipase D/nuclease"/>
    <property type="match status" value="2"/>
</dbReference>
<evidence type="ECO:0000256" key="5">
    <source>
        <dbReference type="ARBA" id="ARBA00022692"/>
    </source>
</evidence>
<dbReference type="Proteomes" id="UP000198964">
    <property type="component" value="Unassembled WGS sequence"/>
</dbReference>
<evidence type="ECO:0000256" key="11">
    <source>
        <dbReference type="ARBA" id="ARBA00023264"/>
    </source>
</evidence>
<keyword evidence="4 12" id="KW-0808">Transferase</keyword>
<evidence type="ECO:0000256" key="6">
    <source>
        <dbReference type="ARBA" id="ARBA00022737"/>
    </source>
</evidence>
<evidence type="ECO:0000313" key="15">
    <source>
        <dbReference type="EMBL" id="SFE64746.1"/>
    </source>
</evidence>
<dbReference type="PROSITE" id="PS50035">
    <property type="entry name" value="PLD"/>
    <property type="match status" value="2"/>
</dbReference>
<evidence type="ECO:0000256" key="4">
    <source>
        <dbReference type="ARBA" id="ARBA00022679"/>
    </source>
</evidence>
<dbReference type="Pfam" id="PF13091">
    <property type="entry name" value="PLDc_2"/>
    <property type="match status" value="2"/>
</dbReference>
<evidence type="ECO:0000256" key="12">
    <source>
        <dbReference type="HAMAP-Rule" id="MF_01916"/>
    </source>
</evidence>
<feature type="domain" description="PLD phosphodiesterase" evidence="14">
    <location>
        <begin position="225"/>
        <end position="252"/>
    </location>
</feature>
<comment type="function">
    <text evidence="12">Catalyzes the reversible phosphatidyl group transfer from one phosphatidylglycerol molecule to another to form cardiolipin (CL) (diphosphatidylglycerol) and glycerol.</text>
</comment>
<dbReference type="HAMAP" id="MF_01916">
    <property type="entry name" value="Cardiolipin_synth_Cls"/>
    <property type="match status" value="1"/>
</dbReference>
<evidence type="ECO:0000256" key="8">
    <source>
        <dbReference type="ARBA" id="ARBA00023098"/>
    </source>
</evidence>
<feature type="active site" evidence="12">
    <location>
        <position position="237"/>
    </location>
</feature>
<dbReference type="PANTHER" id="PTHR21248">
    <property type="entry name" value="CARDIOLIPIN SYNTHASE"/>
    <property type="match status" value="1"/>
</dbReference>
<accession>A0A1I2C8T4</accession>
<keyword evidence="8 12" id="KW-0443">Lipid metabolism</keyword>
<keyword evidence="6" id="KW-0677">Repeat</keyword>
<dbReference type="STRING" id="655355.SAMN05216283_101650"/>
<dbReference type="EC" id="2.7.8.-" evidence="12 13"/>
<evidence type="ECO:0000256" key="1">
    <source>
        <dbReference type="ARBA" id="ARBA00004651"/>
    </source>
</evidence>
<feature type="transmembrane region" description="Helical" evidence="12">
    <location>
        <begin position="42"/>
        <end position="62"/>
    </location>
</feature>
<evidence type="ECO:0000256" key="10">
    <source>
        <dbReference type="ARBA" id="ARBA00023209"/>
    </source>
</evidence>
<dbReference type="NCBIfam" id="TIGR04265">
    <property type="entry name" value="bac_cardiolipin"/>
    <property type="match status" value="1"/>
</dbReference>
<feature type="transmembrane region" description="Helical" evidence="12">
    <location>
        <begin position="12"/>
        <end position="33"/>
    </location>
</feature>
<dbReference type="AlphaFoldDB" id="A0A1I2C8T4"/>
<keyword evidence="7 12" id="KW-1133">Transmembrane helix</keyword>
<reference evidence="15 16" key="1">
    <citation type="submission" date="2016-10" db="EMBL/GenBank/DDBJ databases">
        <authorList>
            <person name="de Groot N.N."/>
        </authorList>
    </citation>
    <scope>NUCLEOTIDE SEQUENCE [LARGE SCALE GENOMIC DNA]</scope>
    <source>
        <strain evidence="15 16">CGMCC 1.9156</strain>
    </source>
</reference>
<feature type="active site" evidence="12">
    <location>
        <position position="408"/>
    </location>
</feature>
<dbReference type="InterPro" id="IPR001736">
    <property type="entry name" value="PLipase_D/transphosphatidylase"/>
</dbReference>
<dbReference type="EMBL" id="FONW01000001">
    <property type="protein sequence ID" value="SFE64746.1"/>
    <property type="molecule type" value="Genomic_DNA"/>
</dbReference>
<name>A0A1I2C8T4_9BACT</name>
<keyword evidence="9 12" id="KW-0472">Membrane</keyword>
<dbReference type="GO" id="GO:0005886">
    <property type="term" value="C:plasma membrane"/>
    <property type="evidence" value="ECO:0007669"/>
    <property type="project" value="UniProtKB-SubCell"/>
</dbReference>
<keyword evidence="5 12" id="KW-0812">Transmembrane</keyword>
<dbReference type="RefSeq" id="WP_212733394.1">
    <property type="nucleotide sequence ID" value="NZ_FONW01000001.1"/>
</dbReference>
<sequence>MLEFLREVWGYMPGAITVLYIVTVIFIAILIVLENRNPIKTISWVLVLVAVPVGGMIIYLFFGQEYRKKKMFSKKGLYYLEKLRKQTQDQLRQLPHSGHLFPENIVAKKHLINLALANSNALLSVNNEVTILKNGHEAFPAIFQAIERARHHIHLEYYIVEGDELGNQLKDLLVRKARQGVEVRFIYDDVGSWQLPKKYIRELREAGVKIDCFMRVRFPVLTSRVNYRNHRKIIVIDGEIGFTGGLNFADRYIHGTRGLGKWRDTHLMVKGDAAISLQIVFMADWYFVSKEILRGEAYFKQLPASDGKLVQVVSSGPDSDWESIGQTYFSAIASASERVFIATPYLIPTSDIVFAMKTAALGGIDIRVLLPENSDAFFPKWSSDSYIEELLEAGVRIYHYKPGFTHSKLMVVDSIFSSVGTANMDFRSLETNFEVNAMVYDEEIAHELETHFYEDLESSEELVLREWEKRSKWRRAMESFARLLSPTL</sequence>